<sequence>MAPIPLSRPLISTLIRPRADIDIDNYTHGYALHDRSTTAHSSAILNPGSSLVSRQTQVVSIPATYGGLDAGPSPGVVAGIILGSVGGFFLLLYLIYTAVAWNNNRLSVVEEDIVVRRSPSHRRRSREVVEVVRSRSPPRSRHHDRIVVEESVTTQTEDDVVEVIEEASSVEPPPRRSRRSGGSYRTVDPYEYGGGDAPPRRMRR</sequence>
<keyword evidence="2" id="KW-0812">Transmembrane</keyword>
<evidence type="ECO:0000256" key="2">
    <source>
        <dbReference type="SAM" id="Phobius"/>
    </source>
</evidence>
<comment type="caution">
    <text evidence="3">The sequence shown here is derived from an EMBL/GenBank/DDBJ whole genome shotgun (WGS) entry which is preliminary data.</text>
</comment>
<keyword evidence="4" id="KW-1185">Reference proteome</keyword>
<dbReference type="EMBL" id="RCNU01000014">
    <property type="protein sequence ID" value="RWQ92152.1"/>
    <property type="molecule type" value="Genomic_DNA"/>
</dbReference>
<gene>
    <name evidence="3" type="ORF">C8Q69DRAFT_447840</name>
</gene>
<dbReference type="VEuPathDB" id="FungiDB:C8Q69DRAFT_447840"/>
<feature type="compositionally biased region" description="Acidic residues" evidence="1">
    <location>
        <begin position="156"/>
        <end position="165"/>
    </location>
</feature>
<proteinExistence type="predicted"/>
<evidence type="ECO:0000256" key="1">
    <source>
        <dbReference type="SAM" id="MobiDB-lite"/>
    </source>
</evidence>
<evidence type="ECO:0000313" key="4">
    <source>
        <dbReference type="Proteomes" id="UP000283841"/>
    </source>
</evidence>
<feature type="transmembrane region" description="Helical" evidence="2">
    <location>
        <begin position="76"/>
        <end position="96"/>
    </location>
</feature>
<keyword evidence="2" id="KW-1133">Transmembrane helix</keyword>
<accession>A0A443HJX4</accession>
<protein>
    <submittedName>
        <fullName evidence="3">Uncharacterized protein</fullName>
    </submittedName>
</protein>
<keyword evidence="2" id="KW-0472">Membrane</keyword>
<feature type="region of interest" description="Disordered" evidence="1">
    <location>
        <begin position="152"/>
        <end position="204"/>
    </location>
</feature>
<name>A0A443HJX4_BYSSP</name>
<evidence type="ECO:0000313" key="3">
    <source>
        <dbReference type="EMBL" id="RWQ92152.1"/>
    </source>
</evidence>
<dbReference type="Proteomes" id="UP000283841">
    <property type="component" value="Unassembled WGS sequence"/>
</dbReference>
<dbReference type="GeneID" id="39598520"/>
<reference evidence="3 4" key="1">
    <citation type="journal article" date="2018" name="Front. Microbiol.">
        <title>Genomic and genetic insights into a cosmopolitan fungus, Paecilomyces variotii (Eurotiales).</title>
        <authorList>
            <person name="Urquhart A.S."/>
            <person name="Mondo S.J."/>
            <person name="Makela M.R."/>
            <person name="Hane J.K."/>
            <person name="Wiebenga A."/>
            <person name="He G."/>
            <person name="Mihaltcheva S."/>
            <person name="Pangilinan J."/>
            <person name="Lipzen A."/>
            <person name="Barry K."/>
            <person name="de Vries R.P."/>
            <person name="Grigoriev I.V."/>
            <person name="Idnurm A."/>
        </authorList>
    </citation>
    <scope>NUCLEOTIDE SEQUENCE [LARGE SCALE GENOMIC DNA]</scope>
    <source>
        <strain evidence="3 4">CBS 101075</strain>
    </source>
</reference>
<organism evidence="3 4">
    <name type="scientific">Byssochlamys spectabilis</name>
    <name type="common">Paecilomyces variotii</name>
    <dbReference type="NCBI Taxonomy" id="264951"/>
    <lineage>
        <taxon>Eukaryota</taxon>
        <taxon>Fungi</taxon>
        <taxon>Dikarya</taxon>
        <taxon>Ascomycota</taxon>
        <taxon>Pezizomycotina</taxon>
        <taxon>Eurotiomycetes</taxon>
        <taxon>Eurotiomycetidae</taxon>
        <taxon>Eurotiales</taxon>
        <taxon>Thermoascaceae</taxon>
        <taxon>Paecilomyces</taxon>
    </lineage>
</organism>
<dbReference type="RefSeq" id="XP_028481797.1">
    <property type="nucleotide sequence ID" value="XM_028629243.1"/>
</dbReference>
<dbReference type="AlphaFoldDB" id="A0A443HJX4"/>